<dbReference type="Proteomes" id="UP000001702">
    <property type="component" value="Chromosome"/>
</dbReference>
<name>D4GN15_PANAM</name>
<organism evidence="2 3">
    <name type="scientific">Pantoea ananatis (strain LMG 20103)</name>
    <dbReference type="NCBI Taxonomy" id="706191"/>
    <lineage>
        <taxon>Bacteria</taxon>
        <taxon>Pseudomonadati</taxon>
        <taxon>Pseudomonadota</taxon>
        <taxon>Gammaproteobacteria</taxon>
        <taxon>Enterobacterales</taxon>
        <taxon>Erwiniaceae</taxon>
        <taxon>Pantoea</taxon>
    </lineage>
</organism>
<dbReference type="AlphaFoldDB" id="D4GN15"/>
<evidence type="ECO:0000313" key="3">
    <source>
        <dbReference type="Proteomes" id="UP000001702"/>
    </source>
</evidence>
<dbReference type="HOGENOM" id="CLU_986396_0_0_6"/>
<dbReference type="STRING" id="706191.PANA_3340"/>
<reference evidence="2 3" key="1">
    <citation type="journal article" date="2010" name="J. Bacteriol.">
        <title>Genome sequence of Pantoea ananatis LMG20103, the causative agent of Eucalyptus blight and dieback.</title>
        <authorList>
            <person name="De Maayer P."/>
            <person name="Chan W.Y."/>
            <person name="Venter S.N."/>
            <person name="Toth I.K."/>
            <person name="Birch P.R."/>
            <person name="Joubert F."/>
            <person name="Coutinho T.A."/>
        </authorList>
    </citation>
    <scope>NUCLEOTIDE SEQUENCE [LARGE SCALE GENOMIC DNA]</scope>
    <source>
        <strain evidence="2 3">LMG 20103</strain>
    </source>
</reference>
<accession>D4GN15</accession>
<protein>
    <submittedName>
        <fullName evidence="2">Uncharacterized protein</fullName>
    </submittedName>
</protein>
<feature type="region of interest" description="Disordered" evidence="1">
    <location>
        <begin position="196"/>
        <end position="231"/>
    </location>
</feature>
<feature type="region of interest" description="Disordered" evidence="1">
    <location>
        <begin position="248"/>
        <end position="282"/>
    </location>
</feature>
<gene>
    <name evidence="2" type="ordered locus">PANA_3340</name>
</gene>
<dbReference type="KEGG" id="pam:PANA_3340"/>
<evidence type="ECO:0000313" key="2">
    <source>
        <dbReference type="EMBL" id="ADD78507.1"/>
    </source>
</evidence>
<feature type="region of interest" description="Disordered" evidence="1">
    <location>
        <begin position="64"/>
        <end position="106"/>
    </location>
</feature>
<sequence length="282" mass="31016">MSEKRVCEKSLSGAAVSLCERWVRKHNDKQPMSNTIITSLTSLLRRKRQQRLLRDRRIGFNRTRAQDHASRAAHASILPGPDGHRADATGPLTAPARSADGSSPLPITTPDRTMLLWLSRCLLFVSLLLPGSNMISSCSGACYAATNTLITLHFFRRCYESDKPSSGIVKCFSRQLRSVALIRFIHASRNAAPPGRLKRFHYGHQSDKTRRRNVRPPFRAAPESDSAIHVSPAEPSLFSPDALLRSPQAQSLPPCTTPRYNAAPALITPPQNPLAASPGCQP</sequence>
<evidence type="ECO:0000256" key="1">
    <source>
        <dbReference type="SAM" id="MobiDB-lite"/>
    </source>
</evidence>
<keyword evidence="3" id="KW-1185">Reference proteome</keyword>
<dbReference type="EMBL" id="CP001875">
    <property type="protein sequence ID" value="ADD78507.1"/>
    <property type="molecule type" value="Genomic_DNA"/>
</dbReference>
<proteinExistence type="predicted"/>